<keyword evidence="3" id="KW-1185">Reference proteome</keyword>
<dbReference type="EMBL" id="KV454002">
    <property type="protein sequence ID" value="ODQ47378.1"/>
    <property type="molecule type" value="Genomic_DNA"/>
</dbReference>
<reference evidence="2 3" key="1">
    <citation type="journal article" date="2016" name="Proc. Natl. Acad. Sci. U.S.A.">
        <title>Comparative genomics of biotechnologically important yeasts.</title>
        <authorList>
            <person name="Riley R."/>
            <person name="Haridas S."/>
            <person name="Wolfe K.H."/>
            <person name="Lopes M.R."/>
            <person name="Hittinger C.T."/>
            <person name="Goeker M."/>
            <person name="Salamov A.A."/>
            <person name="Wisecaver J.H."/>
            <person name="Long T.M."/>
            <person name="Calvey C.H."/>
            <person name="Aerts A.L."/>
            <person name="Barry K.W."/>
            <person name="Choi C."/>
            <person name="Clum A."/>
            <person name="Coughlan A.Y."/>
            <person name="Deshpande S."/>
            <person name="Douglass A.P."/>
            <person name="Hanson S.J."/>
            <person name="Klenk H.-P."/>
            <person name="LaButti K.M."/>
            <person name="Lapidus A."/>
            <person name="Lindquist E.A."/>
            <person name="Lipzen A.M."/>
            <person name="Meier-Kolthoff J.P."/>
            <person name="Ohm R.A."/>
            <person name="Otillar R.P."/>
            <person name="Pangilinan J.L."/>
            <person name="Peng Y."/>
            <person name="Rokas A."/>
            <person name="Rosa C.A."/>
            <person name="Scheuner C."/>
            <person name="Sibirny A.A."/>
            <person name="Slot J.C."/>
            <person name="Stielow J.B."/>
            <person name="Sun H."/>
            <person name="Kurtzman C.P."/>
            <person name="Blackwell M."/>
            <person name="Grigoriev I.V."/>
            <person name="Jeffries T.W."/>
        </authorList>
    </citation>
    <scope>NUCLEOTIDE SEQUENCE [LARGE SCALE GENOMIC DNA]</scope>
    <source>
        <strain evidence="2 3">NRRL Y-2026</strain>
    </source>
</reference>
<protein>
    <submittedName>
        <fullName evidence="2">Uncharacterized protein</fullName>
    </submittedName>
</protein>
<organism evidence="2 3">
    <name type="scientific">Pichia membranifaciens NRRL Y-2026</name>
    <dbReference type="NCBI Taxonomy" id="763406"/>
    <lineage>
        <taxon>Eukaryota</taxon>
        <taxon>Fungi</taxon>
        <taxon>Dikarya</taxon>
        <taxon>Ascomycota</taxon>
        <taxon>Saccharomycotina</taxon>
        <taxon>Pichiomycetes</taxon>
        <taxon>Pichiales</taxon>
        <taxon>Pichiaceae</taxon>
        <taxon>Pichia</taxon>
    </lineage>
</organism>
<evidence type="ECO:0000313" key="3">
    <source>
        <dbReference type="Proteomes" id="UP000094455"/>
    </source>
</evidence>
<proteinExistence type="predicted"/>
<accession>A0A1E3NNX2</accession>
<dbReference type="RefSeq" id="XP_019018491.1">
    <property type="nucleotide sequence ID" value="XM_019160777.1"/>
</dbReference>
<evidence type="ECO:0000256" key="1">
    <source>
        <dbReference type="SAM" id="MobiDB-lite"/>
    </source>
</evidence>
<dbReference type="Proteomes" id="UP000094455">
    <property type="component" value="Unassembled WGS sequence"/>
</dbReference>
<evidence type="ECO:0000313" key="2">
    <source>
        <dbReference type="EMBL" id="ODQ47378.1"/>
    </source>
</evidence>
<dbReference type="AlphaFoldDB" id="A0A1E3NNX2"/>
<gene>
    <name evidence="2" type="ORF">PICMEDRAFT_15337</name>
</gene>
<feature type="region of interest" description="Disordered" evidence="1">
    <location>
        <begin position="121"/>
        <end position="146"/>
    </location>
</feature>
<name>A0A1E3NNX2_9ASCO</name>
<sequence length="306" mass="35428">MVENGRSFEKIARTDVKDLRFNAEPLVENVNEPTGEDERKFKKYASEIRARNKYENPLNREFAIYKDLPETKAERKNLQCFKHEQVSSSKIDLQHSKLQKKSNKYGGLRMISDTVLTKRNFSSDNELNPTKQAELSESSGFPEDTERAENLNQIYSKNYIAPEKTFERFRAPLQRKPLALISPFAGHDEIFNSERTKLLAANAKQESDYSDSDLDNSSDKENIYPSIELEKPLIGSDDSLESQKYGDSSSKYGAIHLFTPQHYWNLTFTRKQSGTTVSLEDFHLLLYDYERLWDRYVGDFAKDTVT</sequence>
<feature type="compositionally biased region" description="Polar residues" evidence="1">
    <location>
        <begin position="121"/>
        <end position="139"/>
    </location>
</feature>
<dbReference type="OrthoDB" id="10344975at2759"/>
<dbReference type="GeneID" id="30177464"/>